<name>A0A1X7PLD3_9HYPH</name>
<protein>
    <submittedName>
        <fullName evidence="2">Paraquat-inducible protein A</fullName>
    </submittedName>
</protein>
<dbReference type="EMBL" id="FXBL01000004">
    <property type="protein sequence ID" value="SMH51632.1"/>
    <property type="molecule type" value="Genomic_DNA"/>
</dbReference>
<feature type="transmembrane region" description="Helical" evidence="1">
    <location>
        <begin position="52"/>
        <end position="73"/>
    </location>
</feature>
<dbReference type="AlphaFoldDB" id="A0A1X7PLD3"/>
<keyword evidence="3" id="KW-1185">Reference proteome</keyword>
<organism evidence="2 3">
    <name type="scientific">Mesorhizobium australicum</name>
    <dbReference type="NCBI Taxonomy" id="536018"/>
    <lineage>
        <taxon>Bacteria</taxon>
        <taxon>Pseudomonadati</taxon>
        <taxon>Pseudomonadota</taxon>
        <taxon>Alphaproteobacteria</taxon>
        <taxon>Hyphomicrobiales</taxon>
        <taxon>Phyllobacteriaceae</taxon>
        <taxon>Mesorhizobium</taxon>
    </lineage>
</organism>
<dbReference type="InterPro" id="IPR007498">
    <property type="entry name" value="PqiA-like"/>
</dbReference>
<evidence type="ECO:0000256" key="1">
    <source>
        <dbReference type="SAM" id="Phobius"/>
    </source>
</evidence>
<accession>A0A1X7PLD3</accession>
<feature type="transmembrane region" description="Helical" evidence="1">
    <location>
        <begin position="124"/>
        <end position="143"/>
    </location>
</feature>
<evidence type="ECO:0000313" key="2">
    <source>
        <dbReference type="EMBL" id="SMH51632.1"/>
    </source>
</evidence>
<dbReference type="Proteomes" id="UP000193083">
    <property type="component" value="Unassembled WGS sequence"/>
</dbReference>
<keyword evidence="1" id="KW-0472">Membrane</keyword>
<dbReference type="OrthoDB" id="5372500at2"/>
<sequence length="150" mass="16021">MRFLLPAVLCGATFSFALGITLPLIRVDRFLILSDEPSLVAMVASLWNAGEWAIAGLILVFSIVFPAMKLYLLHTAAFSAADDGHRLPGWFRSLSNWSMLDVVLVALVIFAAKTSGLATAITQPGLWFFAGSVVLTVLAAALVKSRAAAK</sequence>
<gene>
    <name evidence="2" type="ORF">SAMN02982922_4483</name>
</gene>
<keyword evidence="1" id="KW-1133">Transmembrane helix</keyword>
<reference evidence="2 3" key="1">
    <citation type="submission" date="2017-04" db="EMBL/GenBank/DDBJ databases">
        <authorList>
            <person name="Afonso C.L."/>
            <person name="Miller P.J."/>
            <person name="Scott M.A."/>
            <person name="Spackman E."/>
            <person name="Goraichik I."/>
            <person name="Dimitrov K.M."/>
            <person name="Suarez D.L."/>
            <person name="Swayne D.E."/>
        </authorList>
    </citation>
    <scope>NUCLEOTIDE SEQUENCE [LARGE SCALE GENOMIC DNA]</scope>
    <source>
        <strain evidence="2 3">B5P</strain>
    </source>
</reference>
<feature type="transmembrane region" description="Helical" evidence="1">
    <location>
        <begin position="94"/>
        <end position="112"/>
    </location>
</feature>
<dbReference type="Pfam" id="PF04403">
    <property type="entry name" value="PqiA"/>
    <property type="match status" value="1"/>
</dbReference>
<dbReference type="RefSeq" id="WP_085466169.1">
    <property type="nucleotide sequence ID" value="NZ_FXBL01000004.1"/>
</dbReference>
<evidence type="ECO:0000313" key="3">
    <source>
        <dbReference type="Proteomes" id="UP000193083"/>
    </source>
</evidence>
<proteinExistence type="predicted"/>
<keyword evidence="1" id="KW-0812">Transmembrane</keyword>